<gene>
    <name evidence="2" type="ORF">SAMN06295920_104436</name>
</gene>
<feature type="transmembrane region" description="Helical" evidence="1">
    <location>
        <begin position="225"/>
        <end position="244"/>
    </location>
</feature>
<dbReference type="Proteomes" id="UP000189818">
    <property type="component" value="Unassembled WGS sequence"/>
</dbReference>
<dbReference type="RefSeq" id="WP_223811401.1">
    <property type="nucleotide sequence ID" value="NZ_FUYM01000004.1"/>
</dbReference>
<keyword evidence="1" id="KW-1133">Transmembrane helix</keyword>
<dbReference type="AlphaFoldDB" id="A0A1T5CZA5"/>
<evidence type="ECO:0000256" key="1">
    <source>
        <dbReference type="SAM" id="Phobius"/>
    </source>
</evidence>
<dbReference type="STRING" id="439228.SAMN06295920_104436"/>
<accession>A0A1T5CZA5</accession>
<evidence type="ECO:0000313" key="3">
    <source>
        <dbReference type="Proteomes" id="UP000189818"/>
    </source>
</evidence>
<keyword evidence="3" id="KW-1185">Reference proteome</keyword>
<feature type="transmembrane region" description="Helical" evidence="1">
    <location>
        <begin position="272"/>
        <end position="296"/>
    </location>
</feature>
<organism evidence="2 3">
    <name type="scientific">Rhizorhabdus histidinilytica</name>
    <dbReference type="NCBI Taxonomy" id="439228"/>
    <lineage>
        <taxon>Bacteria</taxon>
        <taxon>Pseudomonadati</taxon>
        <taxon>Pseudomonadota</taxon>
        <taxon>Alphaproteobacteria</taxon>
        <taxon>Sphingomonadales</taxon>
        <taxon>Sphingomonadaceae</taxon>
        <taxon>Rhizorhabdus</taxon>
    </lineage>
</organism>
<feature type="transmembrane region" description="Helical" evidence="1">
    <location>
        <begin position="135"/>
        <end position="156"/>
    </location>
</feature>
<dbReference type="EMBL" id="FUYM01000004">
    <property type="protein sequence ID" value="SKB64671.1"/>
    <property type="molecule type" value="Genomic_DNA"/>
</dbReference>
<evidence type="ECO:0000313" key="2">
    <source>
        <dbReference type="EMBL" id="SKB64671.1"/>
    </source>
</evidence>
<keyword evidence="1" id="KW-0472">Membrane</keyword>
<reference evidence="3" key="1">
    <citation type="submission" date="2017-02" db="EMBL/GenBank/DDBJ databases">
        <authorList>
            <person name="Varghese N."/>
            <person name="Submissions S."/>
        </authorList>
    </citation>
    <scope>NUCLEOTIDE SEQUENCE [LARGE SCALE GENOMIC DNA]</scope>
    <source>
        <strain evidence="3">UM2</strain>
    </source>
</reference>
<name>A0A1T5CZA5_9SPHN</name>
<sequence>MSSHPNSATAQLPSIDIPNRNWPKWISAAVSILLLAVIGRQLGQLDRAALLASIPASPGFWVALLAYYLALPLSEWIIFRRLWGLPIEGFAALLRKLVSNEVLLGYSGELSFYAWARRRSGISAAPFGAIKDVSILSALAGNVATLAMMALAWPFVAHLGNGIRLRDVALSIAAVLLTSIAIGLLKRRIFSLPGDQLRFVMGVHLARLAATTLLSGLVWHCALPTVPLTLWIVLAALQLLVTRLPFIPNKDLLFAGAALLIAGPGSDISRLIAIVASIILVIHLLVGLLLSAADLVREARE</sequence>
<proteinExistence type="predicted"/>
<feature type="transmembrane region" description="Helical" evidence="1">
    <location>
        <begin position="22"/>
        <end position="38"/>
    </location>
</feature>
<feature type="transmembrane region" description="Helical" evidence="1">
    <location>
        <begin position="197"/>
        <end position="219"/>
    </location>
</feature>
<protein>
    <recommendedName>
        <fullName evidence="4">Flippase-like domain-containing protein</fullName>
    </recommendedName>
</protein>
<feature type="transmembrane region" description="Helical" evidence="1">
    <location>
        <begin position="50"/>
        <end position="70"/>
    </location>
</feature>
<feature type="transmembrane region" description="Helical" evidence="1">
    <location>
        <begin position="168"/>
        <end position="185"/>
    </location>
</feature>
<evidence type="ECO:0008006" key="4">
    <source>
        <dbReference type="Google" id="ProtNLM"/>
    </source>
</evidence>
<keyword evidence="1" id="KW-0812">Transmembrane</keyword>